<gene>
    <name evidence="1" type="ORF">FHY64_02270</name>
</gene>
<dbReference type="RefSeq" id="WP_140192825.1">
    <property type="nucleotide sequence ID" value="NZ_CP065915.1"/>
</dbReference>
<reference evidence="1 2" key="1">
    <citation type="submission" date="2019-06" db="EMBL/GenBank/DDBJ databases">
        <title>Genome of new Rhodobacteraceae sp. SM1903.</title>
        <authorList>
            <person name="Ren X."/>
        </authorList>
    </citation>
    <scope>NUCLEOTIDE SEQUENCE [LARGE SCALE GENOMIC DNA]</scope>
    <source>
        <strain evidence="1 2">SM1903</strain>
    </source>
</reference>
<dbReference type="EMBL" id="VFFF01000001">
    <property type="protein sequence ID" value="TNY32146.1"/>
    <property type="molecule type" value="Genomic_DNA"/>
</dbReference>
<dbReference type="AlphaFoldDB" id="A0A5C5GEW5"/>
<sequence>MLRLIAVGLPLVIATIFGAVLYNTFRPGLPPEEERIALYADCTFEDYCEGSACGQDLPAPFTIIRDGDYGRTYMGPTEGPHLQASVVPVDGVSEISESLGEEDGIELFGTVILRDDQSFDYRVSETLISNPAIRTGRGHCTDFTERAETA</sequence>
<dbReference type="Proteomes" id="UP000314011">
    <property type="component" value="Unassembled WGS sequence"/>
</dbReference>
<evidence type="ECO:0000313" key="1">
    <source>
        <dbReference type="EMBL" id="TNY32146.1"/>
    </source>
</evidence>
<protein>
    <submittedName>
        <fullName evidence="1">Uncharacterized protein</fullName>
    </submittedName>
</protein>
<organism evidence="1 2">
    <name type="scientific">Pelagovum pacificum</name>
    <dbReference type="NCBI Taxonomy" id="2588711"/>
    <lineage>
        <taxon>Bacteria</taxon>
        <taxon>Pseudomonadati</taxon>
        <taxon>Pseudomonadota</taxon>
        <taxon>Alphaproteobacteria</taxon>
        <taxon>Rhodobacterales</taxon>
        <taxon>Paracoccaceae</taxon>
        <taxon>Pelagovum</taxon>
    </lineage>
</organism>
<keyword evidence="2" id="KW-1185">Reference proteome</keyword>
<comment type="caution">
    <text evidence="1">The sequence shown here is derived from an EMBL/GenBank/DDBJ whole genome shotgun (WGS) entry which is preliminary data.</text>
</comment>
<name>A0A5C5GEW5_9RHOB</name>
<accession>A0A5C5GEW5</accession>
<evidence type="ECO:0000313" key="2">
    <source>
        <dbReference type="Proteomes" id="UP000314011"/>
    </source>
</evidence>
<proteinExistence type="predicted"/>